<keyword evidence="2" id="KW-1185">Reference proteome</keyword>
<gene>
    <name evidence="1" type="ORF">MILVUS5_LOCUS12999</name>
</gene>
<dbReference type="EMBL" id="CASHSV030000034">
    <property type="protein sequence ID" value="CAJ2643845.1"/>
    <property type="molecule type" value="Genomic_DNA"/>
</dbReference>
<organism evidence="1 2">
    <name type="scientific">Trifolium pratense</name>
    <name type="common">Red clover</name>
    <dbReference type="NCBI Taxonomy" id="57577"/>
    <lineage>
        <taxon>Eukaryota</taxon>
        <taxon>Viridiplantae</taxon>
        <taxon>Streptophyta</taxon>
        <taxon>Embryophyta</taxon>
        <taxon>Tracheophyta</taxon>
        <taxon>Spermatophyta</taxon>
        <taxon>Magnoliopsida</taxon>
        <taxon>eudicotyledons</taxon>
        <taxon>Gunneridae</taxon>
        <taxon>Pentapetalae</taxon>
        <taxon>rosids</taxon>
        <taxon>fabids</taxon>
        <taxon>Fabales</taxon>
        <taxon>Fabaceae</taxon>
        <taxon>Papilionoideae</taxon>
        <taxon>50 kb inversion clade</taxon>
        <taxon>NPAAA clade</taxon>
        <taxon>Hologalegina</taxon>
        <taxon>IRL clade</taxon>
        <taxon>Trifolieae</taxon>
        <taxon>Trifolium</taxon>
    </lineage>
</organism>
<reference evidence="1" key="1">
    <citation type="submission" date="2023-10" db="EMBL/GenBank/DDBJ databases">
        <authorList>
            <person name="Rodriguez Cubillos JULIANA M."/>
            <person name="De Vega J."/>
        </authorList>
    </citation>
    <scope>NUCLEOTIDE SEQUENCE</scope>
</reference>
<evidence type="ECO:0000313" key="1">
    <source>
        <dbReference type="EMBL" id="CAJ2643845.1"/>
    </source>
</evidence>
<comment type="caution">
    <text evidence="1">The sequence shown here is derived from an EMBL/GenBank/DDBJ whole genome shotgun (WGS) entry which is preliminary data.</text>
</comment>
<sequence length="252" mass="28855">MNTMSNFDHISLGLTLRVGSPQNRSINIDQVATTKIEPDDEYVYFHQRASNSTSVQVSSFSNSCNSIKRDRDHDFINSEQVHHDDVDENGNSNRKKLRLTKEQSAVLEDTFKDHSTLNTKQKQELATKLNLRTRQVEVWFQNRRARTKLKQTEVDCEELKKCYETLTEENKMLEEELKELKSMKTTAEQFNYKPLPVAGLTVCPSCKKICPGRHGDNDPSHTTALLLSPKAQIQFYTNSKYTFTQSSATIAS</sequence>
<dbReference type="Proteomes" id="UP001177021">
    <property type="component" value="Unassembled WGS sequence"/>
</dbReference>
<name>A0ACB0JIN3_TRIPR</name>
<accession>A0ACB0JIN3</accession>
<protein>
    <submittedName>
        <fullName evidence="1">Uncharacterized protein</fullName>
    </submittedName>
</protein>
<proteinExistence type="predicted"/>
<evidence type="ECO:0000313" key="2">
    <source>
        <dbReference type="Proteomes" id="UP001177021"/>
    </source>
</evidence>